<dbReference type="SUPFAM" id="SSF52172">
    <property type="entry name" value="CheY-like"/>
    <property type="match status" value="1"/>
</dbReference>
<evidence type="ECO:0000256" key="1">
    <source>
        <dbReference type="PROSITE-ProRule" id="PRU00169"/>
    </source>
</evidence>
<name>A0A964T7E4_9HYPH</name>
<dbReference type="PROSITE" id="PS50110">
    <property type="entry name" value="RESPONSE_REGULATORY"/>
    <property type="match status" value="1"/>
</dbReference>
<sequence>MVRLNDLRILATEDEILVAMALKAVLESAGCTVIGPFATLAAAEDAADNEDLDGAILDINLRGELVFPLAERLLDRRVPIVFCSSYVGTIPLPKAFASCACLPKPYTDDMLLGAVRKCFTGFGGGGWSSQPSA</sequence>
<keyword evidence="4" id="KW-1185">Reference proteome</keyword>
<feature type="domain" description="Response regulatory" evidence="2">
    <location>
        <begin position="8"/>
        <end position="119"/>
    </location>
</feature>
<accession>A0A964T7E4</accession>
<feature type="modified residue" description="4-aspartylphosphate" evidence="1">
    <location>
        <position position="58"/>
    </location>
</feature>
<evidence type="ECO:0000313" key="3">
    <source>
        <dbReference type="EMBL" id="MYZ49873.1"/>
    </source>
</evidence>
<evidence type="ECO:0000313" key="4">
    <source>
        <dbReference type="Proteomes" id="UP000773614"/>
    </source>
</evidence>
<dbReference type="Gene3D" id="3.40.50.2300">
    <property type="match status" value="1"/>
</dbReference>
<dbReference type="InterPro" id="IPR001789">
    <property type="entry name" value="Sig_transdc_resp-reg_receiver"/>
</dbReference>
<comment type="caution">
    <text evidence="3">The sequence shown here is derived from an EMBL/GenBank/DDBJ whole genome shotgun (WGS) entry which is preliminary data.</text>
</comment>
<dbReference type="RefSeq" id="WP_161142212.1">
    <property type="nucleotide sequence ID" value="NZ_SPKJ01000101.1"/>
</dbReference>
<dbReference type="EMBL" id="SPKJ01000101">
    <property type="protein sequence ID" value="MYZ49873.1"/>
    <property type="molecule type" value="Genomic_DNA"/>
</dbReference>
<keyword evidence="1" id="KW-0597">Phosphoprotein</keyword>
<dbReference type="SMART" id="SM00448">
    <property type="entry name" value="REC"/>
    <property type="match status" value="1"/>
</dbReference>
<proteinExistence type="predicted"/>
<dbReference type="InterPro" id="IPR011006">
    <property type="entry name" value="CheY-like_superfamily"/>
</dbReference>
<dbReference type="OrthoDB" id="582170at2"/>
<dbReference type="Proteomes" id="UP000773614">
    <property type="component" value="Unassembled WGS sequence"/>
</dbReference>
<gene>
    <name evidence="3" type="ORF">E4O86_19380</name>
</gene>
<reference evidence="3" key="1">
    <citation type="submission" date="2019-03" db="EMBL/GenBank/DDBJ databases">
        <title>Afifella sp. nov., isolated from activated sludge.</title>
        <authorList>
            <person name="Li Q."/>
            <person name="Liu Y."/>
        </authorList>
    </citation>
    <scope>NUCLEOTIDE SEQUENCE</scope>
    <source>
        <strain evidence="3">L72</strain>
    </source>
</reference>
<dbReference type="AlphaFoldDB" id="A0A964T7E4"/>
<dbReference type="GO" id="GO:0000160">
    <property type="term" value="P:phosphorelay signal transduction system"/>
    <property type="evidence" value="ECO:0007669"/>
    <property type="project" value="InterPro"/>
</dbReference>
<protein>
    <submittedName>
        <fullName evidence="3">Response regulator</fullName>
    </submittedName>
</protein>
<evidence type="ECO:0000259" key="2">
    <source>
        <dbReference type="PROSITE" id="PS50110"/>
    </source>
</evidence>
<organism evidence="3 4">
    <name type="scientific">Propylenella binzhouense</name>
    <dbReference type="NCBI Taxonomy" id="2555902"/>
    <lineage>
        <taxon>Bacteria</taxon>
        <taxon>Pseudomonadati</taxon>
        <taxon>Pseudomonadota</taxon>
        <taxon>Alphaproteobacteria</taxon>
        <taxon>Hyphomicrobiales</taxon>
        <taxon>Propylenellaceae</taxon>
        <taxon>Propylenella</taxon>
    </lineage>
</organism>